<name>A0A6M8B493_9CYAN</name>
<dbReference type="GO" id="GO:0003700">
    <property type="term" value="F:DNA-binding transcription factor activity"/>
    <property type="evidence" value="ECO:0007669"/>
    <property type="project" value="InterPro"/>
</dbReference>
<dbReference type="SUPFAM" id="SSF46955">
    <property type="entry name" value="Putative DNA-binding domain"/>
    <property type="match status" value="1"/>
</dbReference>
<gene>
    <name evidence="6" type="ORF">HPC62_02475</name>
</gene>
<dbReference type="RefSeq" id="WP_172353603.1">
    <property type="nucleotide sequence ID" value="NZ_CP053661.1"/>
</dbReference>
<dbReference type="Pfam" id="PF00376">
    <property type="entry name" value="MerR"/>
    <property type="match status" value="1"/>
</dbReference>
<protein>
    <submittedName>
        <fullName evidence="6">MerR family DNA-binding protein</fullName>
    </submittedName>
</protein>
<dbReference type="AlphaFoldDB" id="A0A6M8B493"/>
<evidence type="ECO:0000256" key="4">
    <source>
        <dbReference type="ARBA" id="ARBA00023163"/>
    </source>
</evidence>
<dbReference type="Gene3D" id="1.10.1660.10">
    <property type="match status" value="1"/>
</dbReference>
<dbReference type="SMART" id="SM00422">
    <property type="entry name" value="HTH_MERR"/>
    <property type="match status" value="1"/>
</dbReference>
<organism evidence="6 7">
    <name type="scientific">Thermoleptolyngbya sichuanensis A183</name>
    <dbReference type="NCBI Taxonomy" id="2737172"/>
    <lineage>
        <taxon>Bacteria</taxon>
        <taxon>Bacillati</taxon>
        <taxon>Cyanobacteriota</taxon>
        <taxon>Cyanophyceae</taxon>
        <taxon>Oculatellales</taxon>
        <taxon>Oculatellaceae</taxon>
        <taxon>Thermoleptolyngbya</taxon>
        <taxon>Thermoleptolyngbya sichuanensis</taxon>
    </lineage>
</organism>
<evidence type="ECO:0000256" key="3">
    <source>
        <dbReference type="ARBA" id="ARBA00023125"/>
    </source>
</evidence>
<dbReference type="Proteomes" id="UP000505210">
    <property type="component" value="Chromosome"/>
</dbReference>
<proteinExistence type="predicted"/>
<dbReference type="PANTHER" id="PTHR30204:SF69">
    <property type="entry name" value="MERR-FAMILY TRANSCRIPTIONAL REGULATOR"/>
    <property type="match status" value="1"/>
</dbReference>
<feature type="domain" description="HTH merR-type" evidence="5">
    <location>
        <begin position="1"/>
        <end position="71"/>
    </location>
</feature>
<accession>A0A6M8B493</accession>
<keyword evidence="4" id="KW-0804">Transcription</keyword>
<evidence type="ECO:0000259" key="5">
    <source>
        <dbReference type="PROSITE" id="PS50937"/>
    </source>
</evidence>
<keyword evidence="3 6" id="KW-0238">DNA-binding</keyword>
<keyword evidence="2" id="KW-0805">Transcription regulation</keyword>
<dbReference type="KEGG" id="theu:HPC62_02475"/>
<dbReference type="PROSITE" id="PS00552">
    <property type="entry name" value="HTH_MERR_1"/>
    <property type="match status" value="1"/>
</dbReference>
<dbReference type="InterPro" id="IPR047057">
    <property type="entry name" value="MerR_fam"/>
</dbReference>
<dbReference type="InterPro" id="IPR009061">
    <property type="entry name" value="DNA-bd_dom_put_sf"/>
</dbReference>
<keyword evidence="1" id="KW-0678">Repressor</keyword>
<evidence type="ECO:0000313" key="6">
    <source>
        <dbReference type="EMBL" id="QKD81188.1"/>
    </source>
</evidence>
<sequence>MLIGELSKATGLSKDTIRFYEKMGLISGGDRPAGSRLYKEYSPEVVERLMMISRGKGLGFTLQEIRQLLNEWGGGNMPKQEQIATIERKVVEIGHKMQQLAEIKAYLLEKLNLLQQDRNANV</sequence>
<evidence type="ECO:0000256" key="2">
    <source>
        <dbReference type="ARBA" id="ARBA00023015"/>
    </source>
</evidence>
<dbReference type="PROSITE" id="PS50937">
    <property type="entry name" value="HTH_MERR_2"/>
    <property type="match status" value="1"/>
</dbReference>
<evidence type="ECO:0000256" key="1">
    <source>
        <dbReference type="ARBA" id="ARBA00022491"/>
    </source>
</evidence>
<dbReference type="GO" id="GO:0003677">
    <property type="term" value="F:DNA binding"/>
    <property type="evidence" value="ECO:0007669"/>
    <property type="project" value="UniProtKB-KW"/>
</dbReference>
<dbReference type="InterPro" id="IPR000551">
    <property type="entry name" value="MerR-type_HTH_dom"/>
</dbReference>
<evidence type="ECO:0000313" key="7">
    <source>
        <dbReference type="Proteomes" id="UP000505210"/>
    </source>
</evidence>
<dbReference type="Pfam" id="PF09278">
    <property type="entry name" value="MerR-DNA-bind"/>
    <property type="match status" value="1"/>
</dbReference>
<reference evidence="6 7" key="1">
    <citation type="submission" date="2020-05" db="EMBL/GenBank/DDBJ databases">
        <title>Complete genome sequence of of a novel Thermoleptolyngbya strain isolated from hot springs of Ganzi, Sichuan China.</title>
        <authorList>
            <person name="Tang J."/>
            <person name="Daroch M."/>
            <person name="Li L."/>
            <person name="Waleron K."/>
            <person name="Waleron M."/>
            <person name="Waleron M."/>
        </authorList>
    </citation>
    <scope>NUCLEOTIDE SEQUENCE [LARGE SCALE GENOMIC DNA]</scope>
    <source>
        <strain evidence="6 7">PKUAC-SCTA183</strain>
    </source>
</reference>
<keyword evidence="7" id="KW-1185">Reference proteome</keyword>
<dbReference type="InterPro" id="IPR015358">
    <property type="entry name" value="Tscrpt_reg_MerR_DNA-bd"/>
</dbReference>
<dbReference type="PANTHER" id="PTHR30204">
    <property type="entry name" value="REDOX-CYCLING DRUG-SENSING TRANSCRIPTIONAL ACTIVATOR SOXR"/>
    <property type="match status" value="1"/>
</dbReference>
<dbReference type="EMBL" id="CP053661">
    <property type="protein sequence ID" value="QKD81188.1"/>
    <property type="molecule type" value="Genomic_DNA"/>
</dbReference>